<dbReference type="AlphaFoldDB" id="A0AAN8AMJ3"/>
<reference evidence="2 3" key="1">
    <citation type="journal article" date="2023" name="Genes (Basel)">
        <title>Chromosome-Level Genome Assembly and Circadian Gene Repertoire of the Patagonia Blennie Eleginops maclovinus-The Closest Ancestral Proxy of Antarctic Cryonotothenioids.</title>
        <authorList>
            <person name="Cheng C.C."/>
            <person name="Rivera-Colon A.G."/>
            <person name="Minhas B.F."/>
            <person name="Wilson L."/>
            <person name="Rayamajhi N."/>
            <person name="Vargas-Chacoff L."/>
            <person name="Catchen J.M."/>
        </authorList>
    </citation>
    <scope>NUCLEOTIDE SEQUENCE [LARGE SCALE GENOMIC DNA]</scope>
    <source>
        <strain evidence="2">JMC-PN-2008</strain>
    </source>
</reference>
<keyword evidence="3" id="KW-1185">Reference proteome</keyword>
<comment type="caution">
    <text evidence="2">The sequence shown here is derived from an EMBL/GenBank/DDBJ whole genome shotgun (WGS) entry which is preliminary data.</text>
</comment>
<evidence type="ECO:0000313" key="3">
    <source>
        <dbReference type="Proteomes" id="UP001346869"/>
    </source>
</evidence>
<reference evidence="2 3" key="2">
    <citation type="journal article" date="2023" name="Mol. Biol. Evol.">
        <title>Genomics of Secondarily Temperate Adaptation in the Only Non-Antarctic Icefish.</title>
        <authorList>
            <person name="Rivera-Colon A.G."/>
            <person name="Rayamajhi N."/>
            <person name="Minhas B.F."/>
            <person name="Madrigal G."/>
            <person name="Bilyk K.T."/>
            <person name="Yoon V."/>
            <person name="Hune M."/>
            <person name="Gregory S."/>
            <person name="Cheng C.H.C."/>
            <person name="Catchen J.M."/>
        </authorList>
    </citation>
    <scope>NUCLEOTIDE SEQUENCE [LARGE SCALE GENOMIC DNA]</scope>
    <source>
        <strain evidence="2">JMC-PN-2008</strain>
    </source>
</reference>
<gene>
    <name evidence="2" type="ORF">PBY51_017217</name>
</gene>
<protein>
    <submittedName>
        <fullName evidence="2">Uncharacterized protein</fullName>
    </submittedName>
</protein>
<dbReference type="EMBL" id="JAUZQC010000012">
    <property type="protein sequence ID" value="KAK5861764.1"/>
    <property type="molecule type" value="Genomic_DNA"/>
</dbReference>
<sequence length="73" mass="8220">MLSTVSSSQTLLRPHYSLTRAQTDIRAPSDMMEQREIELPEGRQTHQGYSRADAAPPVDLHLAEWTAVEKADQ</sequence>
<organism evidence="2 3">
    <name type="scientific">Eleginops maclovinus</name>
    <name type="common">Patagonian blennie</name>
    <name type="synonym">Eleginus maclovinus</name>
    <dbReference type="NCBI Taxonomy" id="56733"/>
    <lineage>
        <taxon>Eukaryota</taxon>
        <taxon>Metazoa</taxon>
        <taxon>Chordata</taxon>
        <taxon>Craniata</taxon>
        <taxon>Vertebrata</taxon>
        <taxon>Euteleostomi</taxon>
        <taxon>Actinopterygii</taxon>
        <taxon>Neopterygii</taxon>
        <taxon>Teleostei</taxon>
        <taxon>Neoteleostei</taxon>
        <taxon>Acanthomorphata</taxon>
        <taxon>Eupercaria</taxon>
        <taxon>Perciformes</taxon>
        <taxon>Notothenioidei</taxon>
        <taxon>Eleginopidae</taxon>
        <taxon>Eleginops</taxon>
    </lineage>
</organism>
<accession>A0AAN8AMJ3</accession>
<feature type="region of interest" description="Disordered" evidence="1">
    <location>
        <begin position="1"/>
        <end position="30"/>
    </location>
</feature>
<name>A0AAN8AMJ3_ELEMC</name>
<proteinExistence type="predicted"/>
<dbReference type="Proteomes" id="UP001346869">
    <property type="component" value="Unassembled WGS sequence"/>
</dbReference>
<evidence type="ECO:0000313" key="2">
    <source>
        <dbReference type="EMBL" id="KAK5861764.1"/>
    </source>
</evidence>
<evidence type="ECO:0000256" key="1">
    <source>
        <dbReference type="SAM" id="MobiDB-lite"/>
    </source>
</evidence>
<feature type="compositionally biased region" description="Polar residues" evidence="1">
    <location>
        <begin position="1"/>
        <end position="11"/>
    </location>
</feature>